<feature type="compositionally biased region" description="Basic and acidic residues" evidence="1">
    <location>
        <begin position="897"/>
        <end position="917"/>
    </location>
</feature>
<feature type="compositionally biased region" description="Polar residues" evidence="1">
    <location>
        <begin position="703"/>
        <end position="715"/>
    </location>
</feature>
<feature type="compositionally biased region" description="Low complexity" evidence="1">
    <location>
        <begin position="399"/>
        <end position="408"/>
    </location>
</feature>
<feature type="region of interest" description="Disordered" evidence="1">
    <location>
        <begin position="393"/>
        <end position="441"/>
    </location>
</feature>
<dbReference type="RefSeq" id="XP_020304900.1">
    <property type="nucleotide sequence ID" value="XM_020451323.1"/>
</dbReference>
<feature type="region of interest" description="Disordered" evidence="1">
    <location>
        <begin position="619"/>
        <end position="669"/>
    </location>
</feature>
<protein>
    <submittedName>
        <fullName evidence="2">Uncharacterized protein</fullName>
    </submittedName>
</protein>
<proteinExistence type="predicted"/>
<sequence length="1017" mass="112536">MLAEKTRTVTAFIKEAAATSRARELLEKYTEPENWESRLPAKYTKSENNNVSNNYNTKGFVRTNLTSDEPSKIAVEQKLIHAIGSGNMMNNNGSCSSEDILRATQTVDKSSSIVISFNELNSISSIENGCMNTNKIAYIDEDERASDSCRSSNMHIGENQNEHINNGSGFKNLYRQGNSVQEIRALNDSDDDEVMMNIMSKVSKERENVSTTEANITADDRIQKNAETIAAVGTQGKHDDNPFTYSAGQLRLHGNRVGTYDMQKSRTLNTKRDVFTTADVSLIPANTSNSVLARDLIPAHFDGRETYARGLLDPTEDTRLNPQQHQQQQQQQQTNLDNEMANLKNQPDKCAIAKRRKENKKAKEAKNSYVVESKDGYMGNLSPEEILKRIEGENKGKAKGNQKNGTNGSKDHSSVLANGAKNSGGRKKGDKKDRQTDKAAKRSVIIGREVVELSTNMETSNVEKAQVVIVDEENKHDSSITGTRTSKTEVVTSSLQSDKVEEVGSGATTTTKGTVDEGVDDEEQYLSADEGANSNFSDDIYHTDEQSGASGSRDFISDGANYRADDEEINPLPVTSEESEFIQVIARNKRRGAAAQIQHQQQTALSGMDRRNVYFNSMIDRGARTNVRRDADRPRQSSVQPPPDNRRNQPSSRGNTSPSPVDYESFQKYSAPPRLRMLISEIIDNTLMKAQENKGSSRKGQAVGSSGSGHPQQQRQQEHSKFATSISMSKKAKYGLPSSLQTSRRASPDRRGSQPLTLKYSVAAGSSGSSPAVVSLSEGVSDAKRKIPEQHLSTVTVANTKAPAQRSWADIAKQRLYDNTETRPNEATFASSDIRASIKEERTVSGTSISGNVESEKKPEHNDQKRTVNVETVSSEPTVKDYSFFFDPNEPTGTVSKESEPKNSKIVPKETDKDSKSSKPRCTGMVLNLDGGRQVVIQESDVVAAGPPTIVDIRQRPEVETAITMWRYFMDNPTEIVTYREYKRQREKSEMRNRTSKEEQKKGDMAKGDKGGEEESK</sequence>
<feature type="compositionally biased region" description="Basic and acidic residues" evidence="1">
    <location>
        <begin position="854"/>
        <end position="868"/>
    </location>
</feature>
<dbReference type="InParanoid" id="A0A1S0UGH0"/>
<feature type="region of interest" description="Disordered" evidence="1">
    <location>
        <begin position="475"/>
        <end position="515"/>
    </location>
</feature>
<accession>A0A1S0UGH0</accession>
<feature type="compositionally biased region" description="Basic and acidic residues" evidence="1">
    <location>
        <begin position="621"/>
        <end position="635"/>
    </location>
</feature>
<feature type="compositionally biased region" description="Polar residues" evidence="1">
    <location>
        <begin position="648"/>
        <end position="659"/>
    </location>
</feature>
<feature type="compositionally biased region" description="Low complexity" evidence="1">
    <location>
        <begin position="323"/>
        <end position="333"/>
    </location>
</feature>
<feature type="region of interest" description="Disordered" evidence="1">
    <location>
        <begin position="692"/>
        <end position="755"/>
    </location>
</feature>
<dbReference type="EMBL" id="JH712493">
    <property type="protein sequence ID" value="EJD73957.1"/>
    <property type="molecule type" value="Genomic_DNA"/>
</dbReference>
<dbReference type="OrthoDB" id="5832779at2759"/>
<organism evidence="2">
    <name type="scientific">Loa loa</name>
    <name type="common">Eye worm</name>
    <name type="synonym">Filaria loa</name>
    <dbReference type="NCBI Taxonomy" id="7209"/>
    <lineage>
        <taxon>Eukaryota</taxon>
        <taxon>Metazoa</taxon>
        <taxon>Ecdysozoa</taxon>
        <taxon>Nematoda</taxon>
        <taxon>Chromadorea</taxon>
        <taxon>Rhabditida</taxon>
        <taxon>Spirurina</taxon>
        <taxon>Spiruromorpha</taxon>
        <taxon>Filarioidea</taxon>
        <taxon>Onchocercidae</taxon>
        <taxon>Loa</taxon>
    </lineage>
</organism>
<name>A0A1S0UGH0_LOALO</name>
<feature type="region of interest" description="Disordered" evidence="1">
    <location>
        <begin position="981"/>
        <end position="1017"/>
    </location>
</feature>
<dbReference type="KEGG" id="loa:LOAG_18658"/>
<feature type="compositionally biased region" description="Basic and acidic residues" evidence="1">
    <location>
        <begin position="430"/>
        <end position="440"/>
    </location>
</feature>
<gene>
    <name evidence="2" type="ORF">LOAG_18658</name>
</gene>
<feature type="region of interest" description="Disordered" evidence="1">
    <location>
        <begin position="530"/>
        <end position="558"/>
    </location>
</feature>
<evidence type="ECO:0000313" key="2">
    <source>
        <dbReference type="EMBL" id="EJD73957.1"/>
    </source>
</evidence>
<reference evidence="2" key="1">
    <citation type="submission" date="2012-04" db="EMBL/GenBank/DDBJ databases">
        <title>The Genome Sequence of Loa loa.</title>
        <authorList>
            <consortium name="The Broad Institute Genome Sequencing Platform"/>
            <consortium name="Broad Institute Genome Sequencing Center for Infectious Disease"/>
            <person name="Nutman T.B."/>
            <person name="Fink D.L."/>
            <person name="Russ C."/>
            <person name="Young S."/>
            <person name="Zeng Q."/>
            <person name="Gargeya S."/>
            <person name="Alvarado L."/>
            <person name="Berlin A."/>
            <person name="Chapman S.B."/>
            <person name="Chen Z."/>
            <person name="Freedman E."/>
            <person name="Gellesch M."/>
            <person name="Goldberg J."/>
            <person name="Griggs A."/>
            <person name="Gujja S."/>
            <person name="Heilman E.R."/>
            <person name="Heiman D."/>
            <person name="Howarth C."/>
            <person name="Mehta T."/>
            <person name="Neiman D."/>
            <person name="Pearson M."/>
            <person name="Roberts A."/>
            <person name="Saif S."/>
            <person name="Shea T."/>
            <person name="Shenoy N."/>
            <person name="Sisk P."/>
            <person name="Stolte C."/>
            <person name="Sykes S."/>
            <person name="White J."/>
            <person name="Yandava C."/>
            <person name="Haas B."/>
            <person name="Henn M.R."/>
            <person name="Nusbaum C."/>
            <person name="Birren B."/>
        </authorList>
    </citation>
    <scope>NUCLEOTIDE SEQUENCE [LARGE SCALE GENOMIC DNA]</scope>
</reference>
<feature type="compositionally biased region" description="Polar residues" evidence="1">
    <location>
        <begin position="844"/>
        <end position="853"/>
    </location>
</feature>
<dbReference type="CTD" id="9946156"/>
<feature type="region of interest" description="Disordered" evidence="1">
    <location>
        <begin position="840"/>
        <end position="922"/>
    </location>
</feature>
<feature type="region of interest" description="Disordered" evidence="1">
    <location>
        <begin position="314"/>
        <end position="334"/>
    </location>
</feature>
<dbReference type="GeneID" id="9946156"/>
<feature type="compositionally biased region" description="Polar residues" evidence="1">
    <location>
        <begin position="479"/>
        <end position="497"/>
    </location>
</feature>
<evidence type="ECO:0000256" key="1">
    <source>
        <dbReference type="SAM" id="MobiDB-lite"/>
    </source>
</evidence>
<dbReference type="AlphaFoldDB" id="A0A1S0UGH0"/>
<dbReference type="OMA" id="HFDGRET"/>